<dbReference type="Pfam" id="PF18543">
    <property type="entry name" value="ID"/>
    <property type="match status" value="1"/>
</dbReference>
<dbReference type="EC" id="2.7.7.108" evidence="5"/>
<dbReference type="Proteomes" id="UP000585970">
    <property type="component" value="Unassembled WGS sequence"/>
</dbReference>
<dbReference type="PROSITE" id="PS51459">
    <property type="entry name" value="FIDO"/>
    <property type="match status" value="1"/>
</dbReference>
<proteinExistence type="predicted"/>
<accession>A0A840E6Y0</accession>
<feature type="domain" description="Fido" evidence="9">
    <location>
        <begin position="65"/>
        <end position="218"/>
    </location>
</feature>
<evidence type="ECO:0000259" key="9">
    <source>
        <dbReference type="PROSITE" id="PS51459"/>
    </source>
</evidence>
<evidence type="ECO:0000256" key="4">
    <source>
        <dbReference type="ARBA" id="ARBA00022840"/>
    </source>
</evidence>
<dbReference type="InterPro" id="IPR040548">
    <property type="entry name" value="BepA_ID"/>
</dbReference>
<dbReference type="Gene3D" id="2.40.50.140">
    <property type="entry name" value="Nucleic acid-binding proteins"/>
    <property type="match status" value="1"/>
</dbReference>
<gene>
    <name evidence="10" type="ORF">GGR08_001167</name>
</gene>
<dbReference type="EMBL" id="JACIFE010000013">
    <property type="protein sequence ID" value="MBB4076856.1"/>
    <property type="molecule type" value="Genomic_DNA"/>
</dbReference>
<dbReference type="InterPro" id="IPR012340">
    <property type="entry name" value="NA-bd_OB-fold"/>
</dbReference>
<keyword evidence="4" id="KW-0067">ATP-binding</keyword>
<evidence type="ECO:0000256" key="8">
    <source>
        <dbReference type="SAM" id="MobiDB-lite"/>
    </source>
</evidence>
<dbReference type="InterPro" id="IPR003812">
    <property type="entry name" value="Fido"/>
</dbReference>
<evidence type="ECO:0000313" key="10">
    <source>
        <dbReference type="EMBL" id="MBB4076856.1"/>
    </source>
</evidence>
<dbReference type="SUPFAM" id="SSF140931">
    <property type="entry name" value="Fic-like"/>
    <property type="match status" value="1"/>
</dbReference>
<dbReference type="PANTHER" id="PTHR39560">
    <property type="entry name" value="PROTEIN ADENYLYLTRANSFERASE FIC-RELATED"/>
    <property type="match status" value="1"/>
</dbReference>
<comment type="caution">
    <text evidence="10">The sequence shown here is derived from an EMBL/GenBank/DDBJ whole genome shotgun (WGS) entry which is preliminary data.</text>
</comment>
<dbReference type="NCBIfam" id="NF033856">
    <property type="entry name" value="T4SS_effec_BID"/>
    <property type="match status" value="1"/>
</dbReference>
<dbReference type="Pfam" id="PF02661">
    <property type="entry name" value="Fic"/>
    <property type="match status" value="1"/>
</dbReference>
<sequence length="546" mass="62040">MPKVKFKKTDVPSPAPSPKHYMYPNSETLKNKYGITNSDLFTAKYTHDLAQAIINLRKSPFPEKFDSSYLCHIHHQLFKNTFEWAGQPRHVPFTFKDGTTAVIQKMKRTGCKNSFALSNEIQEGLQKLDQILVEKNNLQGLTREKFNSEAISLFNSLDYLHPFREGNESTQQVFFENLAKVAGHQLDFSLITKKRMMLANVAVAENGDLESMQHLFEDISNPNKILLLKEFMSNMKELGYDVNDYSIMVAKEGETYTGIYKGAHYNSFTFKVNGAYIISDKEHLTPEQLQTLKPGDRFTFTVPQTQELKNTLIPKGKFAPLEKTKLSELIAEDACVHTAQHQIQKLSKIVYGSINTLNEKMVEIIKNPYLGQQLANQIAKAPDSIAHLAGFSFFGLQNQARADARNHLDMLCTAVANFTHAVKHAEKEIKQEHTTEQNRCAKTVKMPSQSLQDLFSLPKELQQEILAKNPSLQKELTNFVKNIQIRLSSNEHKAIQKNEYETLAKSIGVSETKAKQITQIIKQTKEIHQQSQLCTTHRSKVFAIAC</sequence>
<dbReference type="AlphaFoldDB" id="A0A840E6Y0"/>
<dbReference type="GO" id="GO:0005524">
    <property type="term" value="F:ATP binding"/>
    <property type="evidence" value="ECO:0007669"/>
    <property type="project" value="UniProtKB-KW"/>
</dbReference>
<keyword evidence="1" id="KW-0808">Transferase</keyword>
<evidence type="ECO:0000256" key="6">
    <source>
        <dbReference type="ARBA" id="ARBA00047939"/>
    </source>
</evidence>
<evidence type="ECO:0000313" key="11">
    <source>
        <dbReference type="Proteomes" id="UP000585970"/>
    </source>
</evidence>
<dbReference type="Gene3D" id="1.10.3290.10">
    <property type="entry name" value="Fido-like domain"/>
    <property type="match status" value="1"/>
</dbReference>
<dbReference type="RefSeq" id="WP_183194369.1">
    <property type="nucleotide sequence ID" value="NZ_JACIFE010000013.1"/>
</dbReference>
<comment type="catalytic activity">
    <reaction evidence="6">
        <text>L-threonyl-[protein] + ATP = 3-O-(5'-adenylyl)-L-threonyl-[protein] + diphosphate</text>
        <dbReference type="Rhea" id="RHEA:54292"/>
        <dbReference type="Rhea" id="RHEA-COMP:11060"/>
        <dbReference type="Rhea" id="RHEA-COMP:13847"/>
        <dbReference type="ChEBI" id="CHEBI:30013"/>
        <dbReference type="ChEBI" id="CHEBI:30616"/>
        <dbReference type="ChEBI" id="CHEBI:33019"/>
        <dbReference type="ChEBI" id="CHEBI:138113"/>
        <dbReference type="EC" id="2.7.7.108"/>
    </reaction>
</comment>
<dbReference type="PANTHER" id="PTHR39560:SF1">
    <property type="entry name" value="PROTEIN ADENYLYLTRANSFERASE FIC-RELATED"/>
    <property type="match status" value="1"/>
</dbReference>
<keyword evidence="3" id="KW-0547">Nucleotide-binding</keyword>
<keyword evidence="2" id="KW-0548">Nucleotidyltransferase</keyword>
<keyword evidence="11" id="KW-1185">Reference proteome</keyword>
<evidence type="ECO:0000256" key="7">
    <source>
        <dbReference type="ARBA" id="ARBA00048696"/>
    </source>
</evidence>
<dbReference type="InterPro" id="IPR036597">
    <property type="entry name" value="Fido-like_dom_sf"/>
</dbReference>
<evidence type="ECO:0000256" key="1">
    <source>
        <dbReference type="ARBA" id="ARBA00022679"/>
    </source>
</evidence>
<reference evidence="10 11" key="1">
    <citation type="submission" date="2020-08" db="EMBL/GenBank/DDBJ databases">
        <title>Genomic Encyclopedia of Type Strains, Phase IV (KMG-IV): sequencing the most valuable type-strain genomes for metagenomic binning, comparative biology and taxonomic classification.</title>
        <authorList>
            <person name="Goeker M."/>
        </authorList>
    </citation>
    <scope>NUCLEOTIDE SEQUENCE [LARGE SCALE GENOMIC DNA]</scope>
    <source>
        <strain evidence="10 11">DSM 100694</strain>
    </source>
</reference>
<evidence type="ECO:0000256" key="2">
    <source>
        <dbReference type="ARBA" id="ARBA00022695"/>
    </source>
</evidence>
<dbReference type="GO" id="GO:0051302">
    <property type="term" value="P:regulation of cell division"/>
    <property type="evidence" value="ECO:0007669"/>
    <property type="project" value="TreeGrafter"/>
</dbReference>
<evidence type="ECO:0000256" key="5">
    <source>
        <dbReference type="ARBA" id="ARBA00034531"/>
    </source>
</evidence>
<protein>
    <recommendedName>
        <fullName evidence="5">protein adenylyltransferase</fullName>
        <ecNumber evidence="5">2.7.7.108</ecNumber>
    </recommendedName>
</protein>
<feature type="region of interest" description="Disordered" evidence="8">
    <location>
        <begin position="1"/>
        <end position="20"/>
    </location>
</feature>
<name>A0A840E6Y0_9HYPH</name>
<dbReference type="GO" id="GO:0070733">
    <property type="term" value="F:AMPylase activity"/>
    <property type="evidence" value="ECO:0007669"/>
    <property type="project" value="UniProtKB-EC"/>
</dbReference>
<evidence type="ECO:0000256" key="3">
    <source>
        <dbReference type="ARBA" id="ARBA00022741"/>
    </source>
</evidence>
<comment type="catalytic activity">
    <reaction evidence="7">
        <text>L-tyrosyl-[protein] + ATP = O-(5'-adenylyl)-L-tyrosyl-[protein] + diphosphate</text>
        <dbReference type="Rhea" id="RHEA:54288"/>
        <dbReference type="Rhea" id="RHEA-COMP:10136"/>
        <dbReference type="Rhea" id="RHEA-COMP:13846"/>
        <dbReference type="ChEBI" id="CHEBI:30616"/>
        <dbReference type="ChEBI" id="CHEBI:33019"/>
        <dbReference type="ChEBI" id="CHEBI:46858"/>
        <dbReference type="ChEBI" id="CHEBI:83624"/>
        <dbReference type="EC" id="2.7.7.108"/>
    </reaction>
</comment>
<organism evidence="10 11">
    <name type="scientific">Bartonella fuyuanensis</name>
    <dbReference type="NCBI Taxonomy" id="1460968"/>
    <lineage>
        <taxon>Bacteria</taxon>
        <taxon>Pseudomonadati</taxon>
        <taxon>Pseudomonadota</taxon>
        <taxon>Alphaproteobacteria</taxon>
        <taxon>Hyphomicrobiales</taxon>
        <taxon>Bartonellaceae</taxon>
        <taxon>Bartonella</taxon>
    </lineage>
</organism>